<evidence type="ECO:0000313" key="3">
    <source>
        <dbReference type="EMBL" id="SNR14510.1"/>
    </source>
</evidence>
<dbReference type="SUPFAM" id="SSF52402">
    <property type="entry name" value="Adenine nucleotide alpha hydrolases-like"/>
    <property type="match status" value="2"/>
</dbReference>
<dbReference type="EMBL" id="LT899436">
    <property type="protein sequence ID" value="SNR14510.1"/>
    <property type="molecule type" value="Genomic_DNA"/>
</dbReference>
<dbReference type="InterPro" id="IPR006015">
    <property type="entry name" value="Universal_stress_UspA"/>
</dbReference>
<name>A0A238U7Y5_9FLAO</name>
<dbReference type="Gene3D" id="3.40.50.620">
    <property type="entry name" value="HUPs"/>
    <property type="match status" value="2"/>
</dbReference>
<reference evidence="3 4" key="1">
    <citation type="submission" date="2017-07" db="EMBL/GenBank/DDBJ databases">
        <authorList>
            <person name="Sun Z.S."/>
            <person name="Albrecht U."/>
            <person name="Echele G."/>
            <person name="Lee C.C."/>
        </authorList>
    </citation>
    <scope>NUCLEOTIDE SEQUENCE [LARGE SCALE GENOMIC DNA]</scope>
    <source>
        <strain evidence="4">type strain: KCTC 22618</strain>
    </source>
</reference>
<comment type="similarity">
    <text evidence="1">Belongs to the universal stress protein A family.</text>
</comment>
<protein>
    <submittedName>
        <fullName evidence="3">UspA</fullName>
    </submittedName>
</protein>
<dbReference type="CDD" id="cd00293">
    <property type="entry name" value="USP-like"/>
    <property type="match status" value="2"/>
</dbReference>
<dbReference type="Pfam" id="PF00582">
    <property type="entry name" value="Usp"/>
    <property type="match status" value="2"/>
</dbReference>
<feature type="domain" description="UspA" evidence="2">
    <location>
        <begin position="1"/>
        <end position="140"/>
    </location>
</feature>
<dbReference type="InterPro" id="IPR006016">
    <property type="entry name" value="UspA"/>
</dbReference>
<dbReference type="PANTHER" id="PTHR46268:SF6">
    <property type="entry name" value="UNIVERSAL STRESS PROTEIN UP12"/>
    <property type="match status" value="1"/>
</dbReference>
<evidence type="ECO:0000256" key="1">
    <source>
        <dbReference type="ARBA" id="ARBA00008791"/>
    </source>
</evidence>
<feature type="domain" description="UspA" evidence="2">
    <location>
        <begin position="148"/>
        <end position="276"/>
    </location>
</feature>
<accession>A0A238U7Y5</accession>
<evidence type="ECO:0000259" key="2">
    <source>
        <dbReference type="Pfam" id="PF00582"/>
    </source>
</evidence>
<dbReference type="AlphaFoldDB" id="A0A238U7Y5"/>
<keyword evidence="4" id="KW-1185">Reference proteome</keyword>
<dbReference type="RefSeq" id="WP_095069530.1">
    <property type="nucleotide sequence ID" value="NZ_LT899436.1"/>
</dbReference>
<evidence type="ECO:0000313" key="4">
    <source>
        <dbReference type="Proteomes" id="UP000215214"/>
    </source>
</evidence>
<dbReference type="OrthoDB" id="9788959at2"/>
<dbReference type="InterPro" id="IPR014729">
    <property type="entry name" value="Rossmann-like_a/b/a_fold"/>
</dbReference>
<dbReference type="KEGG" id="tje:TJEJU_0738"/>
<sequence>MKKIIVPVDFSLHSENALRTAASFAKQFKSEIVAVHMLELSNALISVSSSYINEQAVFQIKLARQKFDEFLDKPYLSDITVSTLIQPYKDFSSFHDLKGQEDADLIIMSSQGATGFKEMFLGSNSEVVVRNSTIPVLVIKGLPITEPFKKVVFACDFSNDFVEPYKQAKEILSVFKCEIELVHVNTPGAKFKTTKEKKERIDSFLYNVGESFENKPKIVEVSDYKIEDGILEYAQTNQSDLIIMPTHGKHGIEHFLDGSIAEDIVNHAALPVLTIKI</sequence>
<dbReference type="PANTHER" id="PTHR46268">
    <property type="entry name" value="STRESS RESPONSE PROTEIN NHAX"/>
    <property type="match status" value="1"/>
</dbReference>
<organism evidence="3 4">
    <name type="scientific">Tenacibaculum jejuense</name>
    <dbReference type="NCBI Taxonomy" id="584609"/>
    <lineage>
        <taxon>Bacteria</taxon>
        <taxon>Pseudomonadati</taxon>
        <taxon>Bacteroidota</taxon>
        <taxon>Flavobacteriia</taxon>
        <taxon>Flavobacteriales</taxon>
        <taxon>Flavobacteriaceae</taxon>
        <taxon>Tenacibaculum</taxon>
    </lineage>
</organism>
<gene>
    <name evidence="3" type="ORF">TJEJU_0738</name>
</gene>
<proteinExistence type="inferred from homology"/>
<dbReference type="PRINTS" id="PR01438">
    <property type="entry name" value="UNVRSLSTRESS"/>
</dbReference>
<dbReference type="Proteomes" id="UP000215214">
    <property type="component" value="Chromosome TJEJU"/>
</dbReference>